<dbReference type="PROSITE" id="PS00107">
    <property type="entry name" value="PROTEIN_KINASE_ATP"/>
    <property type="match status" value="1"/>
</dbReference>
<dbReference type="InterPro" id="IPR032675">
    <property type="entry name" value="LRR_dom_sf"/>
</dbReference>
<evidence type="ECO:0000313" key="5">
    <source>
        <dbReference type="EMBL" id="GJD77653.1"/>
    </source>
</evidence>
<comment type="caution">
    <text evidence="5">The sequence shown here is derived from an EMBL/GenBank/DDBJ whole genome shotgun (WGS) entry which is preliminary data.</text>
</comment>
<dbReference type="Pfam" id="PF07714">
    <property type="entry name" value="PK_Tyr_Ser-Thr"/>
    <property type="match status" value="1"/>
</dbReference>
<dbReference type="GO" id="GO:0004672">
    <property type="term" value="F:protein kinase activity"/>
    <property type="evidence" value="ECO:0007669"/>
    <property type="project" value="InterPro"/>
</dbReference>
<dbReference type="InterPro" id="IPR001611">
    <property type="entry name" value="Leu-rich_rpt"/>
</dbReference>
<dbReference type="PROSITE" id="PS50011">
    <property type="entry name" value="PROTEIN_KINASE_DOM"/>
    <property type="match status" value="1"/>
</dbReference>
<reference evidence="5" key="2">
    <citation type="submission" date="2021-08" db="EMBL/GenBank/DDBJ databases">
        <authorList>
            <person name="Tani A."/>
            <person name="Ola A."/>
            <person name="Ogura Y."/>
            <person name="Katsura K."/>
            <person name="Hayashi T."/>
        </authorList>
    </citation>
    <scope>NUCLEOTIDE SEQUENCE</scope>
    <source>
        <strain evidence="5">NBRC 103626</strain>
    </source>
</reference>
<dbReference type="EMBL" id="BPQM01000018">
    <property type="protein sequence ID" value="GJD77653.1"/>
    <property type="molecule type" value="Genomic_DNA"/>
</dbReference>
<dbReference type="Pfam" id="PF13855">
    <property type="entry name" value="LRR_8"/>
    <property type="match status" value="1"/>
</dbReference>
<gene>
    <name evidence="5" type="ORF">NBEOAGPD_0860</name>
</gene>
<keyword evidence="1" id="KW-0433">Leucine-rich repeat</keyword>
<dbReference type="GO" id="GO:0005524">
    <property type="term" value="F:ATP binding"/>
    <property type="evidence" value="ECO:0007669"/>
    <property type="project" value="UniProtKB-UniRule"/>
</dbReference>
<dbReference type="Proteomes" id="UP001055108">
    <property type="component" value="Unassembled WGS sequence"/>
</dbReference>
<dbReference type="SUPFAM" id="SSF52058">
    <property type="entry name" value="L domain-like"/>
    <property type="match status" value="1"/>
</dbReference>
<dbReference type="SMART" id="SM00220">
    <property type="entry name" value="S_TKc"/>
    <property type="match status" value="1"/>
</dbReference>
<dbReference type="InterPro" id="IPR050216">
    <property type="entry name" value="LRR_domain-containing"/>
</dbReference>
<evidence type="ECO:0000256" key="3">
    <source>
        <dbReference type="PROSITE-ProRule" id="PRU10141"/>
    </source>
</evidence>
<reference evidence="5" key="1">
    <citation type="journal article" date="2016" name="Front. Microbiol.">
        <title>Genome Sequence of the Piezophilic, Mesophilic Sulfate-Reducing Bacterium Desulfovibrio indicus J2T.</title>
        <authorList>
            <person name="Cao J."/>
            <person name="Maignien L."/>
            <person name="Shao Z."/>
            <person name="Alain K."/>
            <person name="Jebbar M."/>
        </authorList>
    </citation>
    <scope>NUCLEOTIDE SEQUENCE</scope>
    <source>
        <strain evidence="5">NBRC 103626</strain>
    </source>
</reference>
<dbReference type="AlphaFoldDB" id="A0AA37HM11"/>
<keyword evidence="6" id="KW-1185">Reference proteome</keyword>
<dbReference type="RefSeq" id="WP_238301408.1">
    <property type="nucleotide sequence ID" value="NZ_BPQM01000018.1"/>
</dbReference>
<evidence type="ECO:0000313" key="6">
    <source>
        <dbReference type="Proteomes" id="UP001055108"/>
    </source>
</evidence>
<dbReference type="InterPro" id="IPR000719">
    <property type="entry name" value="Prot_kinase_dom"/>
</dbReference>
<evidence type="ECO:0000256" key="1">
    <source>
        <dbReference type="ARBA" id="ARBA00022614"/>
    </source>
</evidence>
<sequence>MTDPADTLQALRRGDLAGARALRLPPGLTGFPPEIFGLADTLELLDIGGSALTDLPHDLPRLRHLRVLFCSGGRFARLPPVLGACPALEQIGCRGSGVREVPAEALPSRLRWLTLTDNAIATLPDALGERPMLQKLMLSGNRLGALPASLAGAPNLELLRIAANHFAEIPDWLPALPRLAWLAGAGNPFEPPLPSAPIPDVPWGDLEPGALLGEGASGRIHAARWRRADGPCEVALKLFKGAMTSDGLPEREMAACLAAGGHPNLTGGLGRLVGHPDGADGLLMPLLPAGWRALAGPPSLASCSRDVYDPDLRLAPAAGLRLARAAAAGAAHLHARGLMHGDLYAHNLLWDGTSGAAVLSDFGAACALPEGKVGDAFRRIEVRAWGLLLGEILDRCDPVPAEMATLRALERTCVQPDVGARPLMVEVVAVLDRIGPPDLG</sequence>
<dbReference type="InterPro" id="IPR001245">
    <property type="entry name" value="Ser-Thr/Tyr_kinase_cat_dom"/>
</dbReference>
<evidence type="ECO:0000259" key="4">
    <source>
        <dbReference type="PROSITE" id="PS50011"/>
    </source>
</evidence>
<name>A0AA37HM11_9HYPH</name>
<proteinExistence type="predicted"/>
<feature type="binding site" evidence="3">
    <location>
        <position position="237"/>
    </location>
    <ligand>
        <name>ATP</name>
        <dbReference type="ChEBI" id="CHEBI:30616"/>
    </ligand>
</feature>
<feature type="domain" description="Protein kinase" evidence="4">
    <location>
        <begin position="206"/>
        <end position="440"/>
    </location>
</feature>
<dbReference type="GO" id="GO:0005737">
    <property type="term" value="C:cytoplasm"/>
    <property type="evidence" value="ECO:0007669"/>
    <property type="project" value="TreeGrafter"/>
</dbReference>
<keyword evidence="3" id="KW-0547">Nucleotide-binding</keyword>
<dbReference type="Gene3D" id="1.10.510.10">
    <property type="entry name" value="Transferase(Phosphotransferase) domain 1"/>
    <property type="match status" value="1"/>
</dbReference>
<keyword evidence="3" id="KW-0067">ATP-binding</keyword>
<organism evidence="5 6">
    <name type="scientific">Methylobacterium gregans</name>
    <dbReference type="NCBI Taxonomy" id="374424"/>
    <lineage>
        <taxon>Bacteria</taxon>
        <taxon>Pseudomonadati</taxon>
        <taxon>Pseudomonadota</taxon>
        <taxon>Alphaproteobacteria</taxon>
        <taxon>Hyphomicrobiales</taxon>
        <taxon>Methylobacteriaceae</taxon>
        <taxon>Methylobacterium</taxon>
    </lineage>
</organism>
<evidence type="ECO:0000256" key="2">
    <source>
        <dbReference type="ARBA" id="ARBA00022737"/>
    </source>
</evidence>
<dbReference type="SUPFAM" id="SSF56112">
    <property type="entry name" value="Protein kinase-like (PK-like)"/>
    <property type="match status" value="1"/>
</dbReference>
<dbReference type="PANTHER" id="PTHR48051:SF1">
    <property type="entry name" value="RAS SUPPRESSOR PROTEIN 1"/>
    <property type="match status" value="1"/>
</dbReference>
<dbReference type="PANTHER" id="PTHR48051">
    <property type="match status" value="1"/>
</dbReference>
<dbReference type="Gene3D" id="3.80.10.10">
    <property type="entry name" value="Ribonuclease Inhibitor"/>
    <property type="match status" value="1"/>
</dbReference>
<dbReference type="InterPro" id="IPR011009">
    <property type="entry name" value="Kinase-like_dom_sf"/>
</dbReference>
<keyword evidence="2" id="KW-0677">Repeat</keyword>
<dbReference type="InterPro" id="IPR017441">
    <property type="entry name" value="Protein_kinase_ATP_BS"/>
</dbReference>
<accession>A0AA37HM11</accession>
<protein>
    <recommendedName>
        <fullName evidence="4">Protein kinase domain-containing protein</fullName>
    </recommendedName>
</protein>